<feature type="compositionally biased region" description="Polar residues" evidence="1">
    <location>
        <begin position="670"/>
        <end position="681"/>
    </location>
</feature>
<keyword evidence="5" id="KW-1185">Reference proteome</keyword>
<feature type="domain" description="DUF7785" evidence="2">
    <location>
        <begin position="493"/>
        <end position="586"/>
    </location>
</feature>
<dbReference type="OrthoDB" id="5354458at2759"/>
<evidence type="ECO:0000313" key="4">
    <source>
        <dbReference type="EMBL" id="KAF2086270.1"/>
    </source>
</evidence>
<feature type="compositionally biased region" description="Low complexity" evidence="1">
    <location>
        <begin position="859"/>
        <end position="871"/>
    </location>
</feature>
<proteinExistence type="predicted"/>
<feature type="region of interest" description="Disordered" evidence="1">
    <location>
        <begin position="279"/>
        <end position="320"/>
    </location>
</feature>
<sequence length="904" mass="96773">MATTTNGALTPSPPPHEPISSPESSTTTKRKRDLVNSNAHQKADAVSTTRTGQHVDALLRDVRDILKSYDATTAILDHTFSTDETRSLSGEPSAKRTKLAQPGAETTINANIDASAYTSLDELAQDVRKVCAQIRVSTASQSPPAQVRLEAAILAFEKALKNIIIRESQRNPSVQSADFEHGEPSINGAAKVKAEVVDDEMDLFSDSKSVLTLFASAQGNKQLFSSLQQPVRVGGVAGEDSSNGLDTSVKVTVPLNEIGLPNMISTTKIVPAHTETAVSGQKAGPTFGEVFGPPPKFRELKAPMPASQSAARGSTVVWGPPEFVSKSSRRGSAYASQKLSTADWLSYGGLDVSKEPNSPSAKRKQRDRALSTGEVNPPPSEEALAAAQKAKADALFRSVYSTFAPSRDDGVAVIPEETKNQVWWKKIGEKRFHQAFVIDPALFDAQPGEAMEESNEVDEVETFKEAAECFEPEELNIPNSNSVKKTDEEAKHDKDVEEILRDISELLETLYSYQRIRYTTLAPSSRTPATQDNSPNPMTPSSGEIDVYKMLKDQLSLMISQLPPYAVAKLNGDQLAELNISRNIVIETPEYRGVMEEDQVSKLAKSAAISAAAGATPIPRPVSATHSYAPAVSQYSRTPSQPFVSGAKPAASYYPQQQPPQRSPSIHYPRTSTAQPYQTPSAYTARPTYAATQAYGQQTPRPTAYGQTPAAYAANPQQQQYYTPRPSQQPYGQYYQAPQSQVQGRYAAPAAAAYPPRQPTAPLYSYTAQSPSVRTASPLKSGAPAYAPSRPPSASAPYATPSAGPHQRSYYQPGPPPASQPYGSQAPPGAPATPVGPSGYHTSMTAQQEAAMVRGAYGQVQAQQQARLQAQSITRQGSGTPQPPAPEQNGGYGGGASGTPVVAQ</sequence>
<reference evidence="4" key="1">
    <citation type="journal article" date="2020" name="Stud. Mycol.">
        <title>101 Dothideomycetes genomes: a test case for predicting lifestyles and emergence of pathogens.</title>
        <authorList>
            <person name="Haridas S."/>
            <person name="Albert R."/>
            <person name="Binder M."/>
            <person name="Bloem J."/>
            <person name="Labutti K."/>
            <person name="Salamov A."/>
            <person name="Andreopoulos B."/>
            <person name="Baker S."/>
            <person name="Barry K."/>
            <person name="Bills G."/>
            <person name="Bluhm B."/>
            <person name="Cannon C."/>
            <person name="Castanera R."/>
            <person name="Culley D."/>
            <person name="Daum C."/>
            <person name="Ezra D."/>
            <person name="Gonzalez J."/>
            <person name="Henrissat B."/>
            <person name="Kuo A."/>
            <person name="Liang C."/>
            <person name="Lipzen A."/>
            <person name="Lutzoni F."/>
            <person name="Magnuson J."/>
            <person name="Mondo S."/>
            <person name="Nolan M."/>
            <person name="Ohm R."/>
            <person name="Pangilinan J."/>
            <person name="Park H.-J."/>
            <person name="Ramirez L."/>
            <person name="Alfaro M."/>
            <person name="Sun H."/>
            <person name="Tritt A."/>
            <person name="Yoshinaga Y."/>
            <person name="Zwiers L.-H."/>
            <person name="Turgeon B."/>
            <person name="Goodwin S."/>
            <person name="Spatafora J."/>
            <person name="Crous P."/>
            <person name="Grigoriev I."/>
        </authorList>
    </citation>
    <scope>NUCLEOTIDE SEQUENCE</scope>
    <source>
        <strain evidence="4">CBS 121410</strain>
    </source>
</reference>
<feature type="compositionally biased region" description="Low complexity" evidence="1">
    <location>
        <begin position="18"/>
        <end position="27"/>
    </location>
</feature>
<name>A0A9P4HW05_9PEZI</name>
<dbReference type="InterPro" id="IPR056687">
    <property type="entry name" value="DUF7785"/>
</dbReference>
<dbReference type="InterPro" id="IPR057199">
    <property type="entry name" value="DUF7877"/>
</dbReference>
<organism evidence="4 5">
    <name type="scientific">Saccharata proteae CBS 121410</name>
    <dbReference type="NCBI Taxonomy" id="1314787"/>
    <lineage>
        <taxon>Eukaryota</taxon>
        <taxon>Fungi</taxon>
        <taxon>Dikarya</taxon>
        <taxon>Ascomycota</taxon>
        <taxon>Pezizomycotina</taxon>
        <taxon>Dothideomycetes</taxon>
        <taxon>Dothideomycetes incertae sedis</taxon>
        <taxon>Botryosphaeriales</taxon>
        <taxon>Saccharataceae</taxon>
        <taxon>Saccharata</taxon>
    </lineage>
</organism>
<dbReference type="EMBL" id="ML978725">
    <property type="protein sequence ID" value="KAF2086270.1"/>
    <property type="molecule type" value="Genomic_DNA"/>
</dbReference>
<dbReference type="AlphaFoldDB" id="A0A9P4HW05"/>
<evidence type="ECO:0000259" key="2">
    <source>
        <dbReference type="Pfam" id="PF25009"/>
    </source>
</evidence>
<feature type="domain" description="DUF7877" evidence="3">
    <location>
        <begin position="56"/>
        <end position="156"/>
    </location>
</feature>
<feature type="region of interest" description="Disordered" evidence="1">
    <location>
        <begin position="1"/>
        <end position="51"/>
    </location>
</feature>
<dbReference type="Pfam" id="PF25009">
    <property type="entry name" value="DUF7785"/>
    <property type="match status" value="1"/>
</dbReference>
<feature type="region of interest" description="Disordered" evidence="1">
    <location>
        <begin position="522"/>
        <end position="542"/>
    </location>
</feature>
<feature type="compositionally biased region" description="Low complexity" evidence="1">
    <location>
        <begin position="781"/>
        <end position="805"/>
    </location>
</feature>
<feature type="region of interest" description="Disordered" evidence="1">
    <location>
        <begin position="351"/>
        <end position="382"/>
    </location>
</feature>
<feature type="region of interest" description="Disordered" evidence="1">
    <location>
        <begin position="636"/>
        <end position="681"/>
    </location>
</feature>
<evidence type="ECO:0000313" key="5">
    <source>
        <dbReference type="Proteomes" id="UP000799776"/>
    </source>
</evidence>
<accession>A0A9P4HW05</accession>
<evidence type="ECO:0000256" key="1">
    <source>
        <dbReference type="SAM" id="MobiDB-lite"/>
    </source>
</evidence>
<dbReference type="Pfam" id="PF25289">
    <property type="entry name" value="DUF7877"/>
    <property type="match status" value="1"/>
</dbReference>
<comment type="caution">
    <text evidence="4">The sequence shown here is derived from an EMBL/GenBank/DDBJ whole genome shotgun (WGS) entry which is preliminary data.</text>
</comment>
<feature type="region of interest" description="Disordered" evidence="1">
    <location>
        <begin position="83"/>
        <end position="102"/>
    </location>
</feature>
<protein>
    <submittedName>
        <fullName evidence="4">Uncharacterized protein</fullName>
    </submittedName>
</protein>
<feature type="region of interest" description="Disordered" evidence="1">
    <location>
        <begin position="773"/>
        <end position="904"/>
    </location>
</feature>
<gene>
    <name evidence="4" type="ORF">K490DRAFT_74515</name>
</gene>
<feature type="compositionally biased region" description="Polar residues" evidence="1">
    <location>
        <begin position="35"/>
        <end position="51"/>
    </location>
</feature>
<evidence type="ECO:0000259" key="3">
    <source>
        <dbReference type="Pfam" id="PF25289"/>
    </source>
</evidence>
<dbReference type="Proteomes" id="UP000799776">
    <property type="component" value="Unassembled WGS sequence"/>
</dbReference>